<dbReference type="EMBL" id="CGIH01000004">
    <property type="protein sequence ID" value="CFX01554.1"/>
    <property type="molecule type" value="Genomic_DNA"/>
</dbReference>
<dbReference type="Gene3D" id="2.60.34.10">
    <property type="entry name" value="Substrate Binding Domain Of DNAk, Chain A, domain 1"/>
    <property type="match status" value="1"/>
</dbReference>
<feature type="compositionally biased region" description="Acidic residues" evidence="12">
    <location>
        <begin position="611"/>
        <end position="622"/>
    </location>
</feature>
<sequence length="622" mass="67480">MKKAVGIDLGTTNSVVAVMESGSPTVIVNAEGARTTPSVIAFKNNNERLAGQIARRQAALNPQNTFYSVKRFMGRRFSEVADERSLVPYDVVAGPHDAVRFKVNEKLYAPEEISALILRKLVDDASQYLGETITDAVITVPAYFNDAQRQATKDAGKIAGLNVLRIINEPTAASLAYGLDKKSNETILVFDLGGGTFDVSILDVGEGVFEVRSTNGDTHLGGDNFDKAIVDWLAEEFKKDYGIDLRADKQSLQRLTEAAEKAKIELSSVSETQISLPFITADASGPRHLDTKLTRANFENLIHDLLERCRQPLLNALNDAHLTTADLDEVILVGGSTRVPAVQKLVKDLTGKEPHMGVNPDEVVAVGAAIQAGVLSGEVKDVVLLDVTPLSLGVETMGGLMTRLIDRNTTIPARRSEVFSTAEDNQPAVDINVLQGERDMAKDNRSLGKFKLDGIAPAPRGLPQIEVTFDIDANGILKVSAKDQATGKEQTITISGSSNLDKAEIDRMVNEAQTFGEEDKKHRAEAEAYNEADSLGYNVERQLKNLQDRVNPADKAEIENLISDLKKALEEKAGLDTINKLKNKLQAAAARLTDLANQADVNAGNRKDPADNDVVDAEFEEN</sequence>
<dbReference type="HAMAP" id="MF_00332">
    <property type="entry name" value="DnaK"/>
    <property type="match status" value="1"/>
</dbReference>
<dbReference type="STRING" id="690567.209"/>
<evidence type="ECO:0000256" key="5">
    <source>
        <dbReference type="ARBA" id="ARBA00022741"/>
    </source>
</evidence>
<evidence type="ECO:0000313" key="13">
    <source>
        <dbReference type="EMBL" id="CFX01554.1"/>
    </source>
</evidence>
<evidence type="ECO:0000256" key="11">
    <source>
        <dbReference type="SAM" id="Coils"/>
    </source>
</evidence>
<dbReference type="Gene3D" id="3.30.420.40">
    <property type="match status" value="2"/>
</dbReference>
<name>A0A0E4G9C2_9FIRM</name>
<dbReference type="SUPFAM" id="SSF53067">
    <property type="entry name" value="Actin-like ATPase domain"/>
    <property type="match status" value="2"/>
</dbReference>
<dbReference type="InterPro" id="IPR018181">
    <property type="entry name" value="Heat_shock_70_CS"/>
</dbReference>
<dbReference type="SUPFAM" id="SSF100920">
    <property type="entry name" value="Heat shock protein 70kD (HSP70), peptide-binding domain"/>
    <property type="match status" value="1"/>
</dbReference>
<keyword evidence="5 9" id="KW-0547">Nucleotide-binding</keyword>
<dbReference type="InterPro" id="IPR043129">
    <property type="entry name" value="ATPase_NBD"/>
</dbReference>
<dbReference type="Proteomes" id="UP000045545">
    <property type="component" value="Unassembled WGS sequence"/>
</dbReference>
<evidence type="ECO:0000256" key="7">
    <source>
        <dbReference type="ARBA" id="ARBA00023016"/>
    </source>
</evidence>
<keyword evidence="7 9" id="KW-0346">Stress response</keyword>
<dbReference type="InterPro" id="IPR013126">
    <property type="entry name" value="Hsp_70_fam"/>
</dbReference>
<keyword evidence="11" id="KW-0175">Coiled coil</keyword>
<dbReference type="FunFam" id="3.30.420.40:FF:000020">
    <property type="entry name" value="Chaperone protein HscA homolog"/>
    <property type="match status" value="1"/>
</dbReference>
<feature type="modified residue" description="Phosphothreonine; by autocatalysis" evidence="9">
    <location>
        <position position="196"/>
    </location>
</feature>
<evidence type="ECO:0000256" key="10">
    <source>
        <dbReference type="RuleBase" id="RU003322"/>
    </source>
</evidence>
<dbReference type="NCBIfam" id="TIGR02350">
    <property type="entry name" value="prok_dnaK"/>
    <property type="match status" value="1"/>
</dbReference>
<evidence type="ECO:0000256" key="6">
    <source>
        <dbReference type="ARBA" id="ARBA00022840"/>
    </source>
</evidence>
<dbReference type="CDD" id="cd10234">
    <property type="entry name" value="ASKHA_NBD_HSP70_DnaK-like"/>
    <property type="match status" value="1"/>
</dbReference>
<dbReference type="Gene3D" id="1.20.1270.10">
    <property type="match status" value="1"/>
</dbReference>
<evidence type="ECO:0000256" key="9">
    <source>
        <dbReference type="HAMAP-Rule" id="MF_00332"/>
    </source>
</evidence>
<evidence type="ECO:0000256" key="2">
    <source>
        <dbReference type="ARBA" id="ARBA00007381"/>
    </source>
</evidence>
<dbReference type="FunFam" id="3.90.640.10:FF:000003">
    <property type="entry name" value="Molecular chaperone DnaK"/>
    <property type="match status" value="1"/>
</dbReference>
<evidence type="ECO:0000256" key="12">
    <source>
        <dbReference type="SAM" id="MobiDB-lite"/>
    </source>
</evidence>
<dbReference type="AlphaFoldDB" id="A0A0E4G9C2"/>
<keyword evidence="4 9" id="KW-0597">Phosphoprotein</keyword>
<dbReference type="Gene3D" id="3.90.640.10">
    <property type="entry name" value="Actin, Chain A, domain 4"/>
    <property type="match status" value="1"/>
</dbReference>
<comment type="function">
    <text evidence="1 9">Acts as a chaperone.</text>
</comment>
<dbReference type="GO" id="GO:0051082">
    <property type="term" value="F:unfolded protein binding"/>
    <property type="evidence" value="ECO:0007669"/>
    <property type="project" value="InterPro"/>
</dbReference>
<evidence type="ECO:0000256" key="8">
    <source>
        <dbReference type="ARBA" id="ARBA00023186"/>
    </source>
</evidence>
<reference evidence="13 14" key="1">
    <citation type="submission" date="2015-03" db="EMBL/GenBank/DDBJ databases">
        <authorList>
            <person name="Murphy D."/>
        </authorList>
    </citation>
    <scope>NUCLEOTIDE SEQUENCE [LARGE SCALE GENOMIC DNA]</scope>
    <source>
        <strain evidence="13 14">OL-4</strain>
    </source>
</reference>
<dbReference type="PRINTS" id="PR00301">
    <property type="entry name" value="HEATSHOCK70"/>
</dbReference>
<evidence type="ECO:0000256" key="1">
    <source>
        <dbReference type="ARBA" id="ARBA00002290"/>
    </source>
</evidence>
<dbReference type="Pfam" id="PF00012">
    <property type="entry name" value="HSP70"/>
    <property type="match status" value="1"/>
</dbReference>
<comment type="similarity">
    <text evidence="2 9 10">Belongs to the heat shock protein 70 family.</text>
</comment>
<organism evidence="13 14">
    <name type="scientific">Syntrophomonas zehnderi OL-4</name>
    <dbReference type="NCBI Taxonomy" id="690567"/>
    <lineage>
        <taxon>Bacteria</taxon>
        <taxon>Bacillati</taxon>
        <taxon>Bacillota</taxon>
        <taxon>Clostridia</taxon>
        <taxon>Eubacteriales</taxon>
        <taxon>Syntrophomonadaceae</taxon>
        <taxon>Syntrophomonas</taxon>
    </lineage>
</organism>
<keyword evidence="8 9" id="KW-0143">Chaperone</keyword>
<dbReference type="RefSeq" id="WP_046494820.1">
    <property type="nucleotide sequence ID" value="NZ_CGIH01000004.1"/>
</dbReference>
<accession>A0A0E4G9C2</accession>
<evidence type="ECO:0000256" key="3">
    <source>
        <dbReference type="ARBA" id="ARBA00014415"/>
    </source>
</evidence>
<dbReference type="PROSITE" id="PS01036">
    <property type="entry name" value="HSP70_3"/>
    <property type="match status" value="1"/>
</dbReference>
<dbReference type="PANTHER" id="PTHR19375">
    <property type="entry name" value="HEAT SHOCK PROTEIN 70KDA"/>
    <property type="match status" value="1"/>
</dbReference>
<dbReference type="PROSITE" id="PS00329">
    <property type="entry name" value="HSP70_2"/>
    <property type="match status" value="1"/>
</dbReference>
<dbReference type="NCBIfam" id="NF001413">
    <property type="entry name" value="PRK00290.1"/>
    <property type="match status" value="1"/>
</dbReference>
<keyword evidence="14" id="KW-1185">Reference proteome</keyword>
<evidence type="ECO:0000256" key="4">
    <source>
        <dbReference type="ARBA" id="ARBA00022553"/>
    </source>
</evidence>
<dbReference type="InterPro" id="IPR029047">
    <property type="entry name" value="HSP70_peptide-bd_sf"/>
</dbReference>
<dbReference type="InterPro" id="IPR012725">
    <property type="entry name" value="Chaperone_DnaK"/>
</dbReference>
<evidence type="ECO:0000313" key="14">
    <source>
        <dbReference type="Proteomes" id="UP000045545"/>
    </source>
</evidence>
<keyword evidence="6 9" id="KW-0067">ATP-binding</keyword>
<dbReference type="InterPro" id="IPR029048">
    <property type="entry name" value="HSP70_C_sf"/>
</dbReference>
<dbReference type="GO" id="GO:0140662">
    <property type="term" value="F:ATP-dependent protein folding chaperone"/>
    <property type="evidence" value="ECO:0007669"/>
    <property type="project" value="InterPro"/>
</dbReference>
<dbReference type="GO" id="GO:0005524">
    <property type="term" value="F:ATP binding"/>
    <property type="evidence" value="ECO:0007669"/>
    <property type="project" value="UniProtKB-UniRule"/>
</dbReference>
<proteinExistence type="evidence at transcript level"/>
<protein>
    <recommendedName>
        <fullName evidence="3 9">Chaperone protein DnaK</fullName>
    </recommendedName>
    <alternativeName>
        <fullName evidence="9">HSP70</fullName>
    </alternativeName>
    <alternativeName>
        <fullName evidence="9">Heat shock 70 kDa protein</fullName>
    </alternativeName>
    <alternativeName>
        <fullName evidence="9">Heat shock protein 70</fullName>
    </alternativeName>
</protein>
<feature type="region of interest" description="Disordered" evidence="12">
    <location>
        <begin position="600"/>
        <end position="622"/>
    </location>
</feature>
<gene>
    <name evidence="9" type="primary">dnaK</name>
    <name evidence="13" type="ORF">209</name>
</gene>
<dbReference type="FunFam" id="2.60.34.10:FF:000014">
    <property type="entry name" value="Chaperone protein DnaK HSP70"/>
    <property type="match status" value="1"/>
</dbReference>
<dbReference type="PROSITE" id="PS00297">
    <property type="entry name" value="HSP70_1"/>
    <property type="match status" value="1"/>
</dbReference>
<feature type="coiled-coil region" evidence="11">
    <location>
        <begin position="245"/>
        <end position="272"/>
    </location>
</feature>
<dbReference type="FunFam" id="3.30.420.40:FF:000004">
    <property type="entry name" value="Molecular chaperone DnaK"/>
    <property type="match status" value="1"/>
</dbReference>
<dbReference type="OrthoDB" id="9766019at2"/>
<dbReference type="NCBIfam" id="NF003520">
    <property type="entry name" value="PRK05183.1"/>
    <property type="match status" value="1"/>
</dbReference>
<comment type="induction">
    <text evidence="9">By stress conditions e.g. heat shock.</text>
</comment>